<evidence type="ECO:0000256" key="6">
    <source>
        <dbReference type="ARBA" id="ARBA00023002"/>
    </source>
</evidence>
<gene>
    <name evidence="14" type="ORF">Q8A49_05195</name>
</gene>
<evidence type="ECO:0000256" key="8">
    <source>
        <dbReference type="ARBA" id="ARBA00023133"/>
    </source>
</evidence>
<sequence>MSDFPAAAALAPNTLPPLAAEEIILLGAPLWAWQVAVAVAGVLALVLLARTIWNPTPRSLRAWTLGNIAVNAGIAVTGATVRVTESGLGCSEWPKCTPESFVPIDTGHAAFNAAVEFGNRTLTFVVLAVAVITFIAVMRMTPRRRDLVRMAAVIPFGVLGQGVVGGITVWTDLHPASVATHFLLSMVMTFITVALYVRCREPEGKPQVSVGPMLHAISVGLVVIGFLLLVAGTVVTGSGPHGGDAAAPRFGFDIPVVTRIHSALAWLTLVGALAATVIAFRGGARRPVRISSAALVAVVLLQGVLGYTQYALGLPEALVVLHVLGSALTWVAVSRLYFSTSRLVPVGEVVDDGLSRGPEGPADRDGGRTPAGSSPAL</sequence>
<keyword evidence="2" id="KW-1003">Cell membrane</keyword>
<dbReference type="InterPro" id="IPR003780">
    <property type="entry name" value="COX15/CtaA_fam"/>
</dbReference>
<evidence type="ECO:0000256" key="12">
    <source>
        <dbReference type="SAM" id="MobiDB-lite"/>
    </source>
</evidence>
<keyword evidence="10" id="KW-1015">Disulfide bond</keyword>
<evidence type="ECO:0000256" key="4">
    <source>
        <dbReference type="ARBA" id="ARBA00022723"/>
    </source>
</evidence>
<protein>
    <submittedName>
        <fullName evidence="14">COX15/CtaA family protein</fullName>
    </submittedName>
</protein>
<feature type="transmembrane region" description="Helical" evidence="13">
    <location>
        <begin position="121"/>
        <end position="138"/>
    </location>
</feature>
<accession>A0ABU7KMI8</accession>
<keyword evidence="5 13" id="KW-1133">Transmembrane helix</keyword>
<evidence type="ECO:0000256" key="9">
    <source>
        <dbReference type="ARBA" id="ARBA00023136"/>
    </source>
</evidence>
<dbReference type="RefSeq" id="WP_330157145.1">
    <property type="nucleotide sequence ID" value="NZ_BAAAJA010000043.1"/>
</dbReference>
<dbReference type="Proteomes" id="UP001348641">
    <property type="component" value="Unassembled WGS sequence"/>
</dbReference>
<feature type="transmembrane region" description="Helical" evidence="13">
    <location>
        <begin position="217"/>
        <end position="240"/>
    </location>
</feature>
<reference evidence="14 15" key="1">
    <citation type="submission" date="2023-07" db="EMBL/GenBank/DDBJ databases">
        <authorList>
            <person name="Girao M."/>
            <person name="Carvalho M.F."/>
        </authorList>
    </citation>
    <scope>NUCLEOTIDE SEQUENCE [LARGE SCALE GENOMIC DNA]</scope>
    <source>
        <strain evidence="14 15">66/93</strain>
    </source>
</reference>
<comment type="pathway">
    <text evidence="11">Porphyrin-containing compound metabolism.</text>
</comment>
<organism evidence="14 15">
    <name type="scientific">Nocardiopsis tropica</name>
    <dbReference type="NCBI Taxonomy" id="109330"/>
    <lineage>
        <taxon>Bacteria</taxon>
        <taxon>Bacillati</taxon>
        <taxon>Actinomycetota</taxon>
        <taxon>Actinomycetes</taxon>
        <taxon>Streptosporangiales</taxon>
        <taxon>Nocardiopsidaceae</taxon>
        <taxon>Nocardiopsis</taxon>
    </lineage>
</organism>
<evidence type="ECO:0000313" key="14">
    <source>
        <dbReference type="EMBL" id="MEE2049887.1"/>
    </source>
</evidence>
<evidence type="ECO:0000256" key="13">
    <source>
        <dbReference type="SAM" id="Phobius"/>
    </source>
</evidence>
<keyword evidence="4" id="KW-0479">Metal-binding</keyword>
<evidence type="ECO:0000256" key="11">
    <source>
        <dbReference type="ARBA" id="ARBA00023444"/>
    </source>
</evidence>
<evidence type="ECO:0000256" key="2">
    <source>
        <dbReference type="ARBA" id="ARBA00022475"/>
    </source>
</evidence>
<dbReference type="PANTHER" id="PTHR35457:SF1">
    <property type="entry name" value="HEME A SYNTHASE"/>
    <property type="match status" value="1"/>
</dbReference>
<feature type="transmembrane region" description="Helical" evidence="13">
    <location>
        <begin position="318"/>
        <end position="338"/>
    </location>
</feature>
<evidence type="ECO:0000256" key="7">
    <source>
        <dbReference type="ARBA" id="ARBA00023004"/>
    </source>
</evidence>
<feature type="transmembrane region" description="Helical" evidence="13">
    <location>
        <begin position="176"/>
        <end position="197"/>
    </location>
</feature>
<feature type="transmembrane region" description="Helical" evidence="13">
    <location>
        <begin position="292"/>
        <end position="312"/>
    </location>
</feature>
<evidence type="ECO:0000256" key="5">
    <source>
        <dbReference type="ARBA" id="ARBA00022989"/>
    </source>
</evidence>
<comment type="subcellular location">
    <subcellularLocation>
        <location evidence="1">Membrane</location>
        <topology evidence="1">Multi-pass membrane protein</topology>
    </subcellularLocation>
</comment>
<feature type="transmembrane region" description="Helical" evidence="13">
    <location>
        <begin position="60"/>
        <end position="81"/>
    </location>
</feature>
<evidence type="ECO:0000256" key="10">
    <source>
        <dbReference type="ARBA" id="ARBA00023157"/>
    </source>
</evidence>
<feature type="transmembrane region" description="Helical" evidence="13">
    <location>
        <begin position="260"/>
        <end position="280"/>
    </location>
</feature>
<dbReference type="PANTHER" id="PTHR35457">
    <property type="entry name" value="HEME A SYNTHASE"/>
    <property type="match status" value="1"/>
</dbReference>
<keyword evidence="7" id="KW-0408">Iron</keyword>
<keyword evidence="9 13" id="KW-0472">Membrane</keyword>
<feature type="region of interest" description="Disordered" evidence="12">
    <location>
        <begin position="354"/>
        <end position="377"/>
    </location>
</feature>
<dbReference type="EMBL" id="JAUUCC010000009">
    <property type="protein sequence ID" value="MEE2049887.1"/>
    <property type="molecule type" value="Genomic_DNA"/>
</dbReference>
<keyword evidence="3 13" id="KW-0812">Transmembrane</keyword>
<proteinExistence type="predicted"/>
<evidence type="ECO:0000256" key="1">
    <source>
        <dbReference type="ARBA" id="ARBA00004141"/>
    </source>
</evidence>
<feature type="transmembrane region" description="Helical" evidence="13">
    <location>
        <begin position="150"/>
        <end position="170"/>
    </location>
</feature>
<evidence type="ECO:0000256" key="3">
    <source>
        <dbReference type="ARBA" id="ARBA00022692"/>
    </source>
</evidence>
<dbReference type="InterPro" id="IPR050450">
    <property type="entry name" value="COX15/CtaA_HemeA_synthase"/>
</dbReference>
<keyword evidence="8" id="KW-0350">Heme biosynthesis</keyword>
<evidence type="ECO:0000313" key="15">
    <source>
        <dbReference type="Proteomes" id="UP001348641"/>
    </source>
</evidence>
<dbReference type="Pfam" id="PF02628">
    <property type="entry name" value="COX15-CtaA"/>
    <property type="match status" value="1"/>
</dbReference>
<name>A0ABU7KMI8_9ACTN</name>
<feature type="transmembrane region" description="Helical" evidence="13">
    <location>
        <begin position="30"/>
        <end position="48"/>
    </location>
</feature>
<comment type="caution">
    <text evidence="14">The sequence shown here is derived from an EMBL/GenBank/DDBJ whole genome shotgun (WGS) entry which is preliminary data.</text>
</comment>
<keyword evidence="6" id="KW-0560">Oxidoreductase</keyword>